<keyword evidence="2" id="KW-1185">Reference proteome</keyword>
<reference evidence="1 2" key="1">
    <citation type="journal article" date="2018" name="Biotechnol. Adv.">
        <title>Improved genomic resources and new bioinformatic workflow for the carcinogenic parasite Clonorchis sinensis: Biotechnological implications.</title>
        <authorList>
            <person name="Wang D."/>
            <person name="Korhonen P.K."/>
            <person name="Gasser R.B."/>
            <person name="Young N.D."/>
        </authorList>
    </citation>
    <scope>NUCLEOTIDE SEQUENCE [LARGE SCALE GENOMIC DNA]</scope>
    <source>
        <strain evidence="1">Cs-k2</strain>
    </source>
</reference>
<proteinExistence type="predicted"/>
<comment type="caution">
    <text evidence="1">The sequence shown here is derived from an EMBL/GenBank/DDBJ whole genome shotgun (WGS) entry which is preliminary data.</text>
</comment>
<accession>A0A419PG70</accession>
<evidence type="ECO:0000313" key="1">
    <source>
        <dbReference type="EMBL" id="KAG5449229.1"/>
    </source>
</evidence>
<gene>
    <name evidence="1" type="ORF">CSKR_100680</name>
</gene>
<name>A0A419PG70_CLOSI</name>
<organism evidence="1 2">
    <name type="scientific">Clonorchis sinensis</name>
    <name type="common">Chinese liver fluke</name>
    <dbReference type="NCBI Taxonomy" id="79923"/>
    <lineage>
        <taxon>Eukaryota</taxon>
        <taxon>Metazoa</taxon>
        <taxon>Spiralia</taxon>
        <taxon>Lophotrochozoa</taxon>
        <taxon>Platyhelminthes</taxon>
        <taxon>Trematoda</taxon>
        <taxon>Digenea</taxon>
        <taxon>Opisthorchiida</taxon>
        <taxon>Opisthorchiata</taxon>
        <taxon>Opisthorchiidae</taxon>
        <taxon>Clonorchis</taxon>
    </lineage>
</organism>
<dbReference type="EMBL" id="NIRI02000042">
    <property type="protein sequence ID" value="KAG5449229.1"/>
    <property type="molecule type" value="Genomic_DNA"/>
</dbReference>
<sequence>MQLSGLNHGPSSHDQSPTLELTRVPHRDPKRYCFINTFRFSLNEAYQLQNHSVSAALREHDQTTVGSAPKHWDFMATLEAKKATNDLKLGAEKAESPDPIVLQNASNNSGSLGPGTEPIYGRLLCYRLYVKG</sequence>
<evidence type="ECO:0000313" key="2">
    <source>
        <dbReference type="Proteomes" id="UP000286415"/>
    </source>
</evidence>
<protein>
    <submittedName>
        <fullName evidence="1">Uncharacterized protein</fullName>
    </submittedName>
</protein>
<dbReference type="Proteomes" id="UP000286415">
    <property type="component" value="Unassembled WGS sequence"/>
</dbReference>
<reference evidence="1 2" key="2">
    <citation type="journal article" date="2021" name="Genomics">
        <title>High-quality reference genome for Clonorchis sinensis.</title>
        <authorList>
            <person name="Young N.D."/>
            <person name="Stroehlein A.J."/>
            <person name="Kinkar L."/>
            <person name="Wang T."/>
            <person name="Sohn W.M."/>
            <person name="Chang B.C.H."/>
            <person name="Kaur P."/>
            <person name="Weisz D."/>
            <person name="Dudchenko O."/>
            <person name="Aiden E.L."/>
            <person name="Korhonen P.K."/>
            <person name="Gasser R.B."/>
        </authorList>
    </citation>
    <scope>NUCLEOTIDE SEQUENCE [LARGE SCALE GENOMIC DNA]</scope>
    <source>
        <strain evidence="1">Cs-k2</strain>
    </source>
</reference>
<dbReference type="AlphaFoldDB" id="A0A419PG70"/>
<dbReference type="InParanoid" id="A0A419PG70"/>